<organism evidence="1 2">
    <name type="scientific">Actinoallomurus iriomotensis</name>
    <dbReference type="NCBI Taxonomy" id="478107"/>
    <lineage>
        <taxon>Bacteria</taxon>
        <taxon>Bacillati</taxon>
        <taxon>Actinomycetota</taxon>
        <taxon>Actinomycetes</taxon>
        <taxon>Streptosporangiales</taxon>
        <taxon>Thermomonosporaceae</taxon>
        <taxon>Actinoallomurus</taxon>
    </lineage>
</organism>
<evidence type="ECO:0000313" key="2">
    <source>
        <dbReference type="Proteomes" id="UP001165074"/>
    </source>
</evidence>
<gene>
    <name evidence="1" type="ORF">Airi02_039590</name>
</gene>
<reference evidence="1" key="1">
    <citation type="submission" date="2023-03" db="EMBL/GenBank/DDBJ databases">
        <title>Actinoallomurus iriomotensis NBRC 103684.</title>
        <authorList>
            <person name="Ichikawa N."/>
            <person name="Sato H."/>
            <person name="Tonouchi N."/>
        </authorList>
    </citation>
    <scope>NUCLEOTIDE SEQUENCE</scope>
    <source>
        <strain evidence="1">NBRC 103684</strain>
    </source>
</reference>
<keyword evidence="2" id="KW-1185">Reference proteome</keyword>
<sequence>MSAASILTPDSYERLVAGLRGRTIVGVDYFVLVVGDKGTEPDEWDYGAWHEPTMGVELTMDDGGAYSAVRGSTFDYYGVELYSAPMRDFLSGIGEPGGSARVAVSEHPLWTRVVSAPIESCRVQWCGEEHGAPTPVPEAIHVRTAAGQVWIAAGRSATYEPDGPFHLCTDDVLVIFDTDVAERAGIRV</sequence>
<accession>A0A9W6VZM1</accession>
<dbReference type="RefSeq" id="WP_285573508.1">
    <property type="nucleotide sequence ID" value="NZ_BSTK01000005.1"/>
</dbReference>
<proteinExistence type="predicted"/>
<evidence type="ECO:0000313" key="1">
    <source>
        <dbReference type="EMBL" id="GLY86030.1"/>
    </source>
</evidence>
<protein>
    <submittedName>
        <fullName evidence="1">Uncharacterized protein</fullName>
    </submittedName>
</protein>
<dbReference type="Proteomes" id="UP001165074">
    <property type="component" value="Unassembled WGS sequence"/>
</dbReference>
<dbReference type="AlphaFoldDB" id="A0A9W6VZM1"/>
<comment type="caution">
    <text evidence="1">The sequence shown here is derived from an EMBL/GenBank/DDBJ whole genome shotgun (WGS) entry which is preliminary data.</text>
</comment>
<name>A0A9W6VZM1_9ACTN</name>
<dbReference type="EMBL" id="BSTK01000005">
    <property type="protein sequence ID" value="GLY86030.1"/>
    <property type="molecule type" value="Genomic_DNA"/>
</dbReference>